<dbReference type="AlphaFoldDB" id="A0A542ZMP5"/>
<dbReference type="PANTHER" id="PTHR43114:SF6">
    <property type="entry name" value="ADENINE DEAMINASE"/>
    <property type="match status" value="1"/>
</dbReference>
<evidence type="ECO:0000256" key="5">
    <source>
        <dbReference type="ARBA" id="ARBA00022833"/>
    </source>
</evidence>
<keyword evidence="4" id="KW-0378">Hydrolase</keyword>
<feature type="domain" description="Adenosine deaminase" evidence="6">
    <location>
        <begin position="9"/>
        <end position="337"/>
    </location>
</feature>
<name>A0A542ZMP5_9MICO</name>
<dbReference type="GO" id="GO:0046872">
    <property type="term" value="F:metal ion binding"/>
    <property type="evidence" value="ECO:0007669"/>
    <property type="project" value="UniProtKB-KW"/>
</dbReference>
<comment type="caution">
    <text evidence="7">The sequence shown here is derived from an EMBL/GenBank/DDBJ whole genome shotgun (WGS) entry which is preliminary data.</text>
</comment>
<evidence type="ECO:0000256" key="4">
    <source>
        <dbReference type="ARBA" id="ARBA00022801"/>
    </source>
</evidence>
<gene>
    <name evidence="7" type="ORF">FB474_3040</name>
</gene>
<evidence type="ECO:0000313" key="8">
    <source>
        <dbReference type="Proteomes" id="UP000319514"/>
    </source>
</evidence>
<evidence type="ECO:0000259" key="6">
    <source>
        <dbReference type="Pfam" id="PF00962"/>
    </source>
</evidence>
<dbReference type="NCBIfam" id="TIGR01430">
    <property type="entry name" value="aden_deam"/>
    <property type="match status" value="1"/>
</dbReference>
<dbReference type="OrthoDB" id="9779574at2"/>
<comment type="similarity">
    <text evidence="2">Belongs to the metallo-dependent hydrolases superfamily. Adenosine and AMP deaminases family.</text>
</comment>
<dbReference type="RefSeq" id="WP_141789381.1">
    <property type="nucleotide sequence ID" value="NZ_BAAAKX010000018.1"/>
</dbReference>
<dbReference type="InterPro" id="IPR006330">
    <property type="entry name" value="Ado/ade_deaminase"/>
</dbReference>
<evidence type="ECO:0000256" key="2">
    <source>
        <dbReference type="ARBA" id="ARBA00006676"/>
    </source>
</evidence>
<dbReference type="SUPFAM" id="SSF51556">
    <property type="entry name" value="Metallo-dependent hydrolases"/>
    <property type="match status" value="1"/>
</dbReference>
<sequence>MHRPVDRLPKAHLHLHFTGSMRLSTLLELAAKHGISLPEALTSGWPPRLRATDERGWFRFQRLYDMARACVRDEADMRRIVREAGEDDAAEGSRWLEIQVDPTSYAVHLGGITPTLEIVLDEAAKTSAETGTAVAVVVAASRIRHPLDARTLARLAARYAGDGAGTVVGFGLSNDERRGVTAEFAPAFAIARRAGLASVPHGGELLGASAVAETLDTLRPDRIGHGVQSVQDPAVLERVAAGGTTLEVCPGSNVALGVYTEDSAVPLRELVSAGVQVALGADDPLLFGSRLAAQYETAREVHGFTDAELAELARGSIRGSRAPAGTKAALLADVDTWLASSPLPDGPRP</sequence>
<dbReference type="InterPro" id="IPR032466">
    <property type="entry name" value="Metal_Hydrolase"/>
</dbReference>
<proteinExistence type="inferred from homology"/>
<keyword evidence="3" id="KW-0479">Metal-binding</keyword>
<dbReference type="EMBL" id="VFOQ01000001">
    <property type="protein sequence ID" value="TQL61628.1"/>
    <property type="molecule type" value="Genomic_DNA"/>
</dbReference>
<dbReference type="Gene3D" id="3.20.20.140">
    <property type="entry name" value="Metal-dependent hydrolases"/>
    <property type="match status" value="1"/>
</dbReference>
<keyword evidence="8" id="KW-1185">Reference proteome</keyword>
<accession>A0A542ZMP5</accession>
<dbReference type="GO" id="GO:0016814">
    <property type="term" value="F:hydrolase activity, acting on carbon-nitrogen (but not peptide) bonds, in cyclic amidines"/>
    <property type="evidence" value="ECO:0007669"/>
    <property type="project" value="UniProtKB-ARBA"/>
</dbReference>
<dbReference type="GO" id="GO:0019239">
    <property type="term" value="F:deaminase activity"/>
    <property type="evidence" value="ECO:0007669"/>
    <property type="project" value="InterPro"/>
</dbReference>
<dbReference type="GO" id="GO:0009168">
    <property type="term" value="P:purine ribonucleoside monophosphate biosynthetic process"/>
    <property type="evidence" value="ECO:0007669"/>
    <property type="project" value="InterPro"/>
</dbReference>
<evidence type="ECO:0000256" key="3">
    <source>
        <dbReference type="ARBA" id="ARBA00022723"/>
    </source>
</evidence>
<comment type="cofactor">
    <cofactor evidence="1">
        <name>Zn(2+)</name>
        <dbReference type="ChEBI" id="CHEBI:29105"/>
    </cofactor>
</comment>
<dbReference type="NCBIfam" id="NF006849">
    <property type="entry name" value="PRK09358.1-5"/>
    <property type="match status" value="1"/>
</dbReference>
<dbReference type="Proteomes" id="UP000319514">
    <property type="component" value="Unassembled WGS sequence"/>
</dbReference>
<dbReference type="Pfam" id="PF00962">
    <property type="entry name" value="A_deaminase"/>
    <property type="match status" value="1"/>
</dbReference>
<dbReference type="InterPro" id="IPR006650">
    <property type="entry name" value="A/AMP_deam_AS"/>
</dbReference>
<dbReference type="InterPro" id="IPR001365">
    <property type="entry name" value="A_deaminase_dom"/>
</dbReference>
<reference evidence="7 8" key="1">
    <citation type="submission" date="2019-06" db="EMBL/GenBank/DDBJ databases">
        <title>Sequencing the genomes of 1000 actinobacteria strains.</title>
        <authorList>
            <person name="Klenk H.-P."/>
        </authorList>
    </citation>
    <scope>NUCLEOTIDE SEQUENCE [LARGE SCALE GENOMIC DNA]</scope>
    <source>
        <strain evidence="7 8">DSM 18082</strain>
    </source>
</reference>
<organism evidence="7 8">
    <name type="scientific">Oryzihumus leptocrescens</name>
    <dbReference type="NCBI Taxonomy" id="297536"/>
    <lineage>
        <taxon>Bacteria</taxon>
        <taxon>Bacillati</taxon>
        <taxon>Actinomycetota</taxon>
        <taxon>Actinomycetes</taxon>
        <taxon>Micrococcales</taxon>
        <taxon>Intrasporangiaceae</taxon>
        <taxon>Oryzihumus</taxon>
    </lineage>
</organism>
<dbReference type="PANTHER" id="PTHR43114">
    <property type="entry name" value="ADENINE DEAMINASE"/>
    <property type="match status" value="1"/>
</dbReference>
<protein>
    <submittedName>
        <fullName evidence="7">Adenosine deaminase</fullName>
    </submittedName>
</protein>
<dbReference type="PROSITE" id="PS00485">
    <property type="entry name" value="A_DEAMINASE"/>
    <property type="match status" value="1"/>
</dbReference>
<evidence type="ECO:0000256" key="1">
    <source>
        <dbReference type="ARBA" id="ARBA00001947"/>
    </source>
</evidence>
<keyword evidence="5" id="KW-0862">Zinc</keyword>
<evidence type="ECO:0000313" key="7">
    <source>
        <dbReference type="EMBL" id="TQL61628.1"/>
    </source>
</evidence>